<gene>
    <name evidence="1" type="ORF">AKJ31_21625</name>
</gene>
<sequence length="291" mass="32925">MKKQGLFVVGLSLLALNGCSTTSEKTVRMCLGEPCIQERKPVEKPTFYVTETEENYTHFDDGSVSSHKLEKGLYRLREYFNRDGSIQTREAKFLDPERGSLNQKLTGRQLKFNGDGFVASAEYGYNLEFNEPTQFDNFWLKESESLYGLPKPAFSANDDYIAILYANRENQYTDYGARFGIVNLENPTCSVSNISTTAYGQIDGKDITFSKHCAKVGNKVALIYKPASKADAQNMINAIINPIARAKVVDGVKLEKVYIEVQGKRVPFDVRGWDQYYIKNGENNVSPYRLF</sequence>
<keyword evidence="2" id="KW-1185">Reference proteome</keyword>
<accession>A0A0M0HSZ7</accession>
<dbReference type="OrthoDB" id="9893734at2"/>
<organism evidence="1 2">
    <name type="scientific">Vibrio hepatarius</name>
    <dbReference type="NCBI Taxonomy" id="171383"/>
    <lineage>
        <taxon>Bacteria</taxon>
        <taxon>Pseudomonadati</taxon>
        <taxon>Pseudomonadota</taxon>
        <taxon>Gammaproteobacteria</taxon>
        <taxon>Vibrionales</taxon>
        <taxon>Vibrionaceae</taxon>
        <taxon>Vibrio</taxon>
        <taxon>Vibrio oreintalis group</taxon>
    </lineage>
</organism>
<dbReference type="Proteomes" id="UP000037530">
    <property type="component" value="Unassembled WGS sequence"/>
</dbReference>
<dbReference type="PATRIC" id="fig|171383.3.peg.4410"/>
<evidence type="ECO:0000313" key="2">
    <source>
        <dbReference type="Proteomes" id="UP000037530"/>
    </source>
</evidence>
<dbReference type="EMBL" id="LHPI01000037">
    <property type="protein sequence ID" value="KOO05205.1"/>
    <property type="molecule type" value="Genomic_DNA"/>
</dbReference>
<protein>
    <submittedName>
        <fullName evidence="1">Uncharacterized protein</fullName>
    </submittedName>
</protein>
<name>A0A0M0HSZ7_9VIBR</name>
<dbReference type="AlphaFoldDB" id="A0A0M0HSZ7"/>
<evidence type="ECO:0000313" key="1">
    <source>
        <dbReference type="EMBL" id="KOO05205.1"/>
    </source>
</evidence>
<comment type="caution">
    <text evidence="1">The sequence shown here is derived from an EMBL/GenBank/DDBJ whole genome shotgun (WGS) entry which is preliminary data.</text>
</comment>
<dbReference type="RefSeq" id="WP_053411083.1">
    <property type="nucleotide sequence ID" value="NZ_LHPI01000037.1"/>
</dbReference>
<reference evidence="2" key="1">
    <citation type="submission" date="2015-08" db="EMBL/GenBank/DDBJ databases">
        <title>Vibrio galatheae sp. nov., a novel member of the Vibrionaceae family isolated from the Solomon Islands.</title>
        <authorList>
            <person name="Giubergia S."/>
            <person name="Machado H."/>
            <person name="Mateiu R.V."/>
            <person name="Gram L."/>
        </authorList>
    </citation>
    <scope>NUCLEOTIDE SEQUENCE [LARGE SCALE GENOMIC DNA]</scope>
    <source>
        <strain evidence="2">DSM 19134</strain>
    </source>
</reference>
<proteinExistence type="predicted"/>
<dbReference type="STRING" id="171383.AKJ31_21625"/>